<proteinExistence type="predicted"/>
<organism evidence="1 2">
    <name type="scientific">Pleurodeles waltl</name>
    <name type="common">Iberian ribbed newt</name>
    <dbReference type="NCBI Taxonomy" id="8319"/>
    <lineage>
        <taxon>Eukaryota</taxon>
        <taxon>Metazoa</taxon>
        <taxon>Chordata</taxon>
        <taxon>Craniata</taxon>
        <taxon>Vertebrata</taxon>
        <taxon>Euteleostomi</taxon>
        <taxon>Amphibia</taxon>
        <taxon>Batrachia</taxon>
        <taxon>Caudata</taxon>
        <taxon>Salamandroidea</taxon>
        <taxon>Salamandridae</taxon>
        <taxon>Pleurodelinae</taxon>
        <taxon>Pleurodeles</taxon>
    </lineage>
</organism>
<evidence type="ECO:0000313" key="2">
    <source>
        <dbReference type="Proteomes" id="UP001066276"/>
    </source>
</evidence>
<name>A0AAV7U6J3_PLEWA</name>
<dbReference type="AlphaFoldDB" id="A0AAV7U6J3"/>
<sequence length="115" mass="12399">MESTGPAPLNCRRWSSSIRRAPDPETCECWARPKGRGHRCRQGCGWGRLVPLLPAPSAIGNWSSVGCWGAQNHVMLCDAALDKAVWEGLQERVIGAVTRLDGGGLTHGRTDGSHP</sequence>
<accession>A0AAV7U6J3</accession>
<comment type="caution">
    <text evidence="1">The sequence shown here is derived from an EMBL/GenBank/DDBJ whole genome shotgun (WGS) entry which is preliminary data.</text>
</comment>
<gene>
    <name evidence="1" type="ORF">NDU88_001084</name>
</gene>
<dbReference type="EMBL" id="JANPWB010000005">
    <property type="protein sequence ID" value="KAJ1184276.1"/>
    <property type="molecule type" value="Genomic_DNA"/>
</dbReference>
<protein>
    <submittedName>
        <fullName evidence="1">Uncharacterized protein</fullName>
    </submittedName>
</protein>
<evidence type="ECO:0000313" key="1">
    <source>
        <dbReference type="EMBL" id="KAJ1184276.1"/>
    </source>
</evidence>
<keyword evidence="2" id="KW-1185">Reference proteome</keyword>
<dbReference type="Proteomes" id="UP001066276">
    <property type="component" value="Chromosome 3_1"/>
</dbReference>
<reference evidence="1" key="1">
    <citation type="journal article" date="2022" name="bioRxiv">
        <title>Sequencing and chromosome-scale assembly of the giantPleurodeles waltlgenome.</title>
        <authorList>
            <person name="Brown T."/>
            <person name="Elewa A."/>
            <person name="Iarovenko S."/>
            <person name="Subramanian E."/>
            <person name="Araus A.J."/>
            <person name="Petzold A."/>
            <person name="Susuki M."/>
            <person name="Suzuki K.-i.T."/>
            <person name="Hayashi T."/>
            <person name="Toyoda A."/>
            <person name="Oliveira C."/>
            <person name="Osipova E."/>
            <person name="Leigh N.D."/>
            <person name="Simon A."/>
            <person name="Yun M.H."/>
        </authorList>
    </citation>
    <scope>NUCLEOTIDE SEQUENCE</scope>
    <source>
        <strain evidence="1">20211129_DDA</strain>
        <tissue evidence="1">Liver</tissue>
    </source>
</reference>